<dbReference type="EMBL" id="ML977514">
    <property type="protein sequence ID" value="KAF2125966.1"/>
    <property type="molecule type" value="Genomic_DNA"/>
</dbReference>
<proteinExistence type="inferred from homology"/>
<dbReference type="PROSITE" id="PS52004">
    <property type="entry name" value="KS3_2"/>
    <property type="match status" value="1"/>
</dbReference>
<sequence length="1619" mass="179420">MHPDVERELTHTLLIELLAHQFTFPVKWIDTQDVILGQFGTERIVEVGPSNVLTNMMKRTWSAGFKEQDESQGVQRRILGPQSDQDEIYYRELPEESVHEQPSPVDTQARPPTEPVKPDAQPVPIPTSTSSAKQPLESVEDVETPTSAIVLAIVAGKLKRDRQDVPLNASVSSLAAGRSTLTNEIIGDLLAEFKGKLPERSEDLPLEELCRLLSVNHTGRLGKQTESMVSRLISAKFPPEFAQSTIRQTLENQWGLGPMRQDAVLLSMVSDPPDARLSIEKAHQRLINWVTSYFQEQGISMSRAEPANDQAVMIDSKAMQMVTEKSSALVKDIRDVLESHVQDTSLASRESDSRSKAANEAIEKLDVWVSEHGEVYGEGILPKFDVNKERTYDSFWNWNTQDIVRLAQLLGIQHSESQSTLIEDLSFHVINRACNRSISQIKYLMSTANKGVKEGATLYKSLHFLHEACLISKNRNSVFIDRSVSMAPLTMVDDLGEIQFREIPRISINSKGMQALSIPYAVSQFSNGVATFSEELSSAFASDLQSVKRTGFSFQGKNVLLNGAGRRSIGFHILRSLLEGGARVTLTTSSYSPKTTQMYQDLYRRYGSRHSVLRVLPFNQGSQRDVKNLVQYLESDPAWDLDYVVPFAAISENGRSVEDIDSKSELAHRLMLTNLVRLLGAIAMSKKNRNIRTRPATVILPLSPNHGLMGGDGLYSESKRSLETLMAKWSSEAWAEYLSLFGVVIGWTRGTGLMDDNDVVAQAVEALGVRTFATDEMASNIVCLMGGRLNAECQSIPLFVDLGGGLNLVKDFKNRLAAIRRDLLAYAHTRKAIHDEMAIEASLSAGPDVGSKAAKLERTIDIKSNLRIPFPTLPDYEDELAPLSSALKDMIDLSRTVVVTGFAELGPHGSSRTRWEMEADGSLSLEGCIEMAWMMGLIRHQVATPTDDDSVAGWVDAATQRPVKDSEIPTRYLSRILEHSGVRTIEPEICDNGYDPEFKESLQELVLKRDLPPFETSAESAKDLRRKHGDKAMVSTDNTGTCHVQLKAGATLMVPRTSRFNRTVAGQIPTGWSPKRYGISDDIIHQVDPVTLFSLVCTVEAFLSSGILDPYELYQHIHVSEVGICIGSSMGGLSSLRSMHRDRFIDKQVKSDVLQETFINTTGAWVNMLLTSSSGPIRTPVGACATSLESLDTAYDLIVAQKAKVCIVGGVEDFVEDVSYEFGSMKATCDTDAEFAAGRSAPEMSRPMASSRSGFVESQGCGVQIVTSAELALKMGLPIYGVVAHTSMSADKASRSVPAPGKGVLTNARERHSTAKELPRPLLDLKLDPKYRRKQLDQRRNQIASWRKESIAFMEADINMFSHLTEEERLQYRRQNTIDIEKEALKQQADATFNINHQFWQKDEAQRISPIRGSLATWGLGIDDISVASLHGTSTVLNDLNETLVIEQQMRHLGRKEGNLLPCVSQKWLTGHSKGAAGAWMLNGCLQMMDSGLVTGNRNADNIDIKLRERGYLYFPNVTLELDKVDGIKACSITSFGFGQKGCQALMVHPRYLLSTISKAAFEQYAKKRQRRWQLACSSFSDAMVNENMVSRCIKDQAPYESSEEMAALLDPLIRFGGS</sequence>
<dbReference type="InterPro" id="IPR018201">
    <property type="entry name" value="Ketoacyl_synth_AS"/>
</dbReference>
<dbReference type="PIRSF" id="PIRSF000454">
    <property type="entry name" value="FAS_yeast_alpha"/>
    <property type="match status" value="1"/>
</dbReference>
<dbReference type="InterPro" id="IPR036291">
    <property type="entry name" value="NAD(P)-bd_dom_sf"/>
</dbReference>
<dbReference type="SUPFAM" id="SSF51735">
    <property type="entry name" value="NAD(P)-binding Rossmann-fold domains"/>
    <property type="match status" value="1"/>
</dbReference>
<dbReference type="GeneID" id="54405620"/>
<evidence type="ECO:0000256" key="7">
    <source>
        <dbReference type="PIRSR" id="PIRSR000454-1"/>
    </source>
</evidence>
<dbReference type="GO" id="GO:0004316">
    <property type="term" value="F:3-oxoacyl-[acyl-carrier-protein] reductase (NADPH) activity"/>
    <property type="evidence" value="ECO:0007669"/>
    <property type="project" value="InterPro"/>
</dbReference>
<dbReference type="FunFam" id="3.90.25.70:FF:000001">
    <property type="entry name" value="Fatty acid synthase subunit alpha"/>
    <property type="match status" value="1"/>
</dbReference>
<evidence type="ECO:0000256" key="2">
    <source>
        <dbReference type="ARBA" id="ARBA00013191"/>
    </source>
</evidence>
<evidence type="ECO:0000256" key="4">
    <source>
        <dbReference type="ARBA" id="ARBA00022553"/>
    </source>
</evidence>
<dbReference type="GO" id="GO:0004315">
    <property type="term" value="F:3-oxoacyl-[acyl-carrier-protein] synthase activity"/>
    <property type="evidence" value="ECO:0007669"/>
    <property type="project" value="UniProtKB-EC"/>
</dbReference>
<evidence type="ECO:0000256" key="3">
    <source>
        <dbReference type="ARBA" id="ARBA00022450"/>
    </source>
</evidence>
<dbReference type="GO" id="GO:0042759">
    <property type="term" value="P:long-chain fatty acid biosynthetic process"/>
    <property type="evidence" value="ECO:0007669"/>
    <property type="project" value="UniProtKB-UniRule"/>
</dbReference>
<dbReference type="Pfam" id="PF00109">
    <property type="entry name" value="ketoacyl-synt"/>
    <property type="match status" value="1"/>
</dbReference>
<evidence type="ECO:0000259" key="10">
    <source>
        <dbReference type="PROSITE" id="PS52004"/>
    </source>
</evidence>
<dbReference type="InterPro" id="IPR041550">
    <property type="entry name" value="FASI_helical"/>
</dbReference>
<evidence type="ECO:0000313" key="11">
    <source>
        <dbReference type="EMBL" id="KAF2125966.1"/>
    </source>
</evidence>
<dbReference type="RefSeq" id="XP_033520358.1">
    <property type="nucleotide sequence ID" value="XM_033665188.1"/>
</dbReference>
<dbReference type="Gene3D" id="6.10.140.1410">
    <property type="match status" value="1"/>
</dbReference>
<dbReference type="SUPFAM" id="SSF53901">
    <property type="entry name" value="Thiolase-like"/>
    <property type="match status" value="2"/>
</dbReference>
<evidence type="ECO:0000256" key="1">
    <source>
        <dbReference type="ARBA" id="ARBA00007485"/>
    </source>
</evidence>
<dbReference type="InterPro" id="IPR016039">
    <property type="entry name" value="Thiolase-like"/>
</dbReference>
<feature type="compositionally biased region" description="Basic and acidic residues" evidence="9">
    <location>
        <begin position="1308"/>
        <end position="1319"/>
    </location>
</feature>
<dbReference type="Pfam" id="PF18314">
    <property type="entry name" value="FAS_I_H"/>
    <property type="match status" value="1"/>
</dbReference>
<dbReference type="InterPro" id="IPR050830">
    <property type="entry name" value="Fungal_FAS"/>
</dbReference>
<dbReference type="InterPro" id="IPR014031">
    <property type="entry name" value="Ketoacyl_synth_C"/>
</dbReference>
<keyword evidence="5 6" id="KW-0808">Transferase</keyword>
<dbReference type="GO" id="GO:0008897">
    <property type="term" value="F:holo-[acyl-carrier-protein] synthase activity"/>
    <property type="evidence" value="ECO:0007669"/>
    <property type="project" value="InterPro"/>
</dbReference>
<dbReference type="InterPro" id="IPR020841">
    <property type="entry name" value="PKS_Beta-ketoAc_synthase_dom"/>
</dbReference>
<dbReference type="EC" id="2.3.1.41" evidence="2"/>
<organism evidence="11 12">
    <name type="scientific">Dothidotthia symphoricarpi CBS 119687</name>
    <dbReference type="NCBI Taxonomy" id="1392245"/>
    <lineage>
        <taxon>Eukaryota</taxon>
        <taxon>Fungi</taxon>
        <taxon>Dikarya</taxon>
        <taxon>Ascomycota</taxon>
        <taxon>Pezizomycotina</taxon>
        <taxon>Dothideomycetes</taxon>
        <taxon>Pleosporomycetidae</taxon>
        <taxon>Pleosporales</taxon>
        <taxon>Dothidotthiaceae</taxon>
        <taxon>Dothidotthia</taxon>
    </lineage>
</organism>
<dbReference type="OrthoDB" id="4251012at2759"/>
<dbReference type="GO" id="GO:0004312">
    <property type="term" value="F:fatty acid synthase activity"/>
    <property type="evidence" value="ECO:0007669"/>
    <property type="project" value="InterPro"/>
</dbReference>
<dbReference type="InterPro" id="IPR047224">
    <property type="entry name" value="FAS_alpha_su_C"/>
</dbReference>
<dbReference type="GO" id="GO:0044550">
    <property type="term" value="P:secondary metabolite biosynthetic process"/>
    <property type="evidence" value="ECO:0007669"/>
    <property type="project" value="UniProtKB-ARBA"/>
</dbReference>
<dbReference type="PANTHER" id="PTHR10982:SF21">
    <property type="entry name" value="FATTY ACID SYNTHASE SUBUNIT BETA"/>
    <property type="match status" value="1"/>
</dbReference>
<evidence type="ECO:0000256" key="8">
    <source>
        <dbReference type="PIRSR" id="PIRSR000454-4"/>
    </source>
</evidence>
<dbReference type="PROSITE" id="PS00606">
    <property type="entry name" value="KS3_1"/>
    <property type="match status" value="1"/>
</dbReference>
<dbReference type="Pfam" id="PF13561">
    <property type="entry name" value="adh_short_C2"/>
    <property type="match status" value="1"/>
</dbReference>
<comment type="similarity">
    <text evidence="1 6">Belongs to the thiolase-like superfamily. Fungal fatty acid synthetase subunit alpha family.</text>
</comment>
<gene>
    <name evidence="11" type="ORF">P153DRAFT_322853</name>
</gene>
<evidence type="ECO:0000313" key="12">
    <source>
        <dbReference type="Proteomes" id="UP000799771"/>
    </source>
</evidence>
<feature type="domain" description="Ketosynthase family 3 (KS3)" evidence="10">
    <location>
        <begin position="999"/>
        <end position="1549"/>
    </location>
</feature>
<name>A0A6A6A341_9PLEO</name>
<dbReference type="InterPro" id="IPR026025">
    <property type="entry name" value="FAS_alpha_yeast"/>
</dbReference>
<feature type="region of interest" description="Disordered" evidence="9">
    <location>
        <begin position="94"/>
        <end position="141"/>
    </location>
</feature>
<dbReference type="InterPro" id="IPR014030">
    <property type="entry name" value="Ketoacyl_synth_N"/>
</dbReference>
<feature type="region of interest" description="Disordered" evidence="9">
    <location>
        <begin position="1293"/>
        <end position="1319"/>
    </location>
</feature>
<dbReference type="Gene3D" id="3.30.70.2490">
    <property type="match status" value="1"/>
</dbReference>
<keyword evidence="12" id="KW-1185">Reference proteome</keyword>
<reference evidence="11" key="1">
    <citation type="journal article" date="2020" name="Stud. Mycol.">
        <title>101 Dothideomycetes genomes: a test case for predicting lifestyles and emergence of pathogens.</title>
        <authorList>
            <person name="Haridas S."/>
            <person name="Albert R."/>
            <person name="Binder M."/>
            <person name="Bloem J."/>
            <person name="Labutti K."/>
            <person name="Salamov A."/>
            <person name="Andreopoulos B."/>
            <person name="Baker S."/>
            <person name="Barry K."/>
            <person name="Bills G."/>
            <person name="Bluhm B."/>
            <person name="Cannon C."/>
            <person name="Castanera R."/>
            <person name="Culley D."/>
            <person name="Daum C."/>
            <person name="Ezra D."/>
            <person name="Gonzalez J."/>
            <person name="Henrissat B."/>
            <person name="Kuo A."/>
            <person name="Liang C."/>
            <person name="Lipzen A."/>
            <person name="Lutzoni F."/>
            <person name="Magnuson J."/>
            <person name="Mondo S."/>
            <person name="Nolan M."/>
            <person name="Ohm R."/>
            <person name="Pangilinan J."/>
            <person name="Park H.-J."/>
            <person name="Ramirez L."/>
            <person name="Alfaro M."/>
            <person name="Sun H."/>
            <person name="Tritt A."/>
            <person name="Yoshinaga Y."/>
            <person name="Zwiers L.-H."/>
            <person name="Turgeon B."/>
            <person name="Goodwin S."/>
            <person name="Spatafora J."/>
            <person name="Crous P."/>
            <person name="Grigoriev I."/>
        </authorList>
    </citation>
    <scope>NUCLEOTIDE SEQUENCE</scope>
    <source>
        <strain evidence="11">CBS 119687</strain>
    </source>
</reference>
<keyword evidence="3 6" id="KW-0596">Phosphopantetheine</keyword>
<accession>A0A6A6A341</accession>
<dbReference type="Pfam" id="PF02801">
    <property type="entry name" value="Ketoacyl-synt_C"/>
    <property type="match status" value="1"/>
</dbReference>
<dbReference type="CDD" id="cd08950">
    <property type="entry name" value="KR_fFAS_SDR_c_like"/>
    <property type="match status" value="1"/>
</dbReference>
<feature type="active site" description="For beta-ketoacyl synthase activity" evidence="7">
    <location>
        <position position="1184"/>
    </location>
</feature>
<dbReference type="Pfam" id="PF18325">
    <property type="entry name" value="Fas_alpha_ACP"/>
    <property type="match status" value="1"/>
</dbReference>
<feature type="modified residue" description="O-(pantetheine 4'-phosphoryl)serine" evidence="8">
    <location>
        <position position="179"/>
    </location>
</feature>
<evidence type="ECO:0000256" key="6">
    <source>
        <dbReference type="PIRNR" id="PIRNR000454"/>
    </source>
</evidence>
<dbReference type="InterPro" id="IPR040899">
    <property type="entry name" value="Fas_alpha_ACP"/>
</dbReference>
<dbReference type="SUPFAM" id="SSF52151">
    <property type="entry name" value="FabD/lysophospholipase-like"/>
    <property type="match status" value="1"/>
</dbReference>
<dbReference type="Proteomes" id="UP000799771">
    <property type="component" value="Unassembled WGS sequence"/>
</dbReference>
<dbReference type="CDD" id="cd00828">
    <property type="entry name" value="elong_cond_enzymes"/>
    <property type="match status" value="1"/>
</dbReference>
<dbReference type="Gene3D" id="3.90.25.70">
    <property type="match status" value="1"/>
</dbReference>
<dbReference type="PANTHER" id="PTHR10982">
    <property type="entry name" value="MALONYL COA-ACYL CARRIER PROTEIN TRANSACYLASE"/>
    <property type="match status" value="1"/>
</dbReference>
<dbReference type="GO" id="GO:0005835">
    <property type="term" value="C:fatty acid synthase complex"/>
    <property type="evidence" value="ECO:0007669"/>
    <property type="project" value="InterPro"/>
</dbReference>
<keyword evidence="4" id="KW-0597">Phosphoprotein</keyword>
<dbReference type="Gene3D" id="3.40.47.10">
    <property type="match status" value="1"/>
</dbReference>
<protein>
    <recommendedName>
        <fullName evidence="2">beta-ketoacyl-[acyl-carrier-protein] synthase I</fullName>
        <ecNumber evidence="2">2.3.1.41</ecNumber>
    </recommendedName>
</protein>
<evidence type="ECO:0000256" key="9">
    <source>
        <dbReference type="SAM" id="MobiDB-lite"/>
    </source>
</evidence>
<dbReference type="Gene3D" id="3.40.50.720">
    <property type="entry name" value="NAD(P)-binding Rossmann-like Domain"/>
    <property type="match status" value="2"/>
</dbReference>
<dbReference type="InterPro" id="IPR016035">
    <property type="entry name" value="Acyl_Trfase/lysoPLipase"/>
</dbReference>
<dbReference type="InterPro" id="IPR002347">
    <property type="entry name" value="SDR_fam"/>
</dbReference>
<evidence type="ECO:0000256" key="5">
    <source>
        <dbReference type="ARBA" id="ARBA00022679"/>
    </source>
</evidence>